<dbReference type="InterPro" id="IPR019557">
    <property type="entry name" value="AminoTfrase-like_pln_mobile"/>
</dbReference>
<dbReference type="PANTHER" id="PTHR46033:SF1">
    <property type="entry name" value="PROTEIN MAIN-LIKE 2"/>
    <property type="match status" value="1"/>
</dbReference>
<organism evidence="3 4">
    <name type="scientific">Morella rubra</name>
    <name type="common">Chinese bayberry</name>
    <dbReference type="NCBI Taxonomy" id="262757"/>
    <lineage>
        <taxon>Eukaryota</taxon>
        <taxon>Viridiplantae</taxon>
        <taxon>Streptophyta</taxon>
        <taxon>Embryophyta</taxon>
        <taxon>Tracheophyta</taxon>
        <taxon>Spermatophyta</taxon>
        <taxon>Magnoliopsida</taxon>
        <taxon>eudicotyledons</taxon>
        <taxon>Gunneridae</taxon>
        <taxon>Pentapetalae</taxon>
        <taxon>rosids</taxon>
        <taxon>fabids</taxon>
        <taxon>Fagales</taxon>
        <taxon>Myricaceae</taxon>
        <taxon>Morella</taxon>
    </lineage>
</organism>
<dbReference type="EMBL" id="RXIC02000024">
    <property type="protein sequence ID" value="KAB1209730.1"/>
    <property type="molecule type" value="Genomic_DNA"/>
</dbReference>
<evidence type="ECO:0000313" key="4">
    <source>
        <dbReference type="Proteomes" id="UP000516437"/>
    </source>
</evidence>
<evidence type="ECO:0000313" key="3">
    <source>
        <dbReference type="EMBL" id="KAB1209730.1"/>
    </source>
</evidence>
<name>A0A6A1VF60_9ROSI</name>
<dbReference type="AlphaFoldDB" id="A0A6A1VF60"/>
<dbReference type="InterPro" id="IPR044824">
    <property type="entry name" value="MAIN-like"/>
</dbReference>
<evidence type="ECO:0000259" key="2">
    <source>
        <dbReference type="Pfam" id="PF10536"/>
    </source>
</evidence>
<dbReference type="Proteomes" id="UP000516437">
    <property type="component" value="Chromosome 6"/>
</dbReference>
<evidence type="ECO:0000256" key="1">
    <source>
        <dbReference type="SAM" id="MobiDB-lite"/>
    </source>
</evidence>
<proteinExistence type="predicted"/>
<feature type="domain" description="Aminotransferase-like plant mobile" evidence="2">
    <location>
        <begin position="67"/>
        <end position="416"/>
    </location>
</feature>
<reference evidence="3 4" key="1">
    <citation type="journal article" date="2019" name="Plant Biotechnol. J.">
        <title>The red bayberry genome and genetic basis of sex determination.</title>
        <authorList>
            <person name="Jia H.M."/>
            <person name="Jia H.J."/>
            <person name="Cai Q.L."/>
            <person name="Wang Y."/>
            <person name="Zhao H.B."/>
            <person name="Yang W.F."/>
            <person name="Wang G.Y."/>
            <person name="Li Y.H."/>
            <person name="Zhan D.L."/>
            <person name="Shen Y.T."/>
            <person name="Niu Q.F."/>
            <person name="Chang L."/>
            <person name="Qiu J."/>
            <person name="Zhao L."/>
            <person name="Xie H.B."/>
            <person name="Fu W.Y."/>
            <person name="Jin J."/>
            <person name="Li X.W."/>
            <person name="Jiao Y."/>
            <person name="Zhou C.C."/>
            <person name="Tu T."/>
            <person name="Chai C.Y."/>
            <person name="Gao J.L."/>
            <person name="Fan L.J."/>
            <person name="van de Weg E."/>
            <person name="Wang J.Y."/>
            <person name="Gao Z.S."/>
        </authorList>
    </citation>
    <scope>NUCLEOTIDE SEQUENCE [LARGE SCALE GENOMIC DNA]</scope>
    <source>
        <tissue evidence="3">Leaves</tissue>
    </source>
</reference>
<keyword evidence="4" id="KW-1185">Reference proteome</keyword>
<protein>
    <recommendedName>
        <fullName evidence="2">Aminotransferase-like plant mobile domain-containing protein</fullName>
    </recommendedName>
</protein>
<dbReference type="OrthoDB" id="1503671at2759"/>
<accession>A0A6A1VF60</accession>
<dbReference type="Pfam" id="PF10536">
    <property type="entry name" value="PMD"/>
    <property type="match status" value="1"/>
</dbReference>
<dbReference type="GO" id="GO:0010073">
    <property type="term" value="P:meristem maintenance"/>
    <property type="evidence" value="ECO:0007669"/>
    <property type="project" value="InterPro"/>
</dbReference>
<dbReference type="PANTHER" id="PTHR46033">
    <property type="entry name" value="PROTEIN MAIN-LIKE 2"/>
    <property type="match status" value="1"/>
</dbReference>
<sequence>MELAVMDPYATSPGPIDSSILYDQEKHVSSAVWEGQERGALRCHEHTSKLDQWTLTAKQIELVEKAGFGYLRLIPAISLDNPLISALVERWRRETNTFHLNVGELTVTLKDVALLLGLAIDGEPVIGVTYTTCSSVCEKYLGRAPESGYTSGGMVKLSWLKEFFSRCPEDAPIELIERHTRAYLLYLVGSTIFSTTTGNKVPVMYLPLFENFEQCGKYAWGAAALAFLYRALGNASLRSQSTISGCLTLLQCWSNFHLSVGRPKLNHDPMHDRFPFVLRWKGKQSGPTANRDVVFYRKALDSLKPSDVEWLPYRNMDSMVIPEDIKSTLILGRSKTMLICFDKAERHLPNRCLRQYGMLQSVPEDVQRWERKSRGVDGGVDLSGKMELELNEWLDRRLHIVEGDDGADESEYMQWYLRITRKFVGRPISLSSEFQRTNAGLRDIAHIADTFSTKGLDPQQIESISRIRFIAHECLRDQVGGPVIVSGSAETELGKRVRGKERVRRKGSGKRFRKDDQLHYNEASDDDQSQFGGASIDGDQPQLLHDDREVDHLSIQPIDDEITPLQIIHAGDGGEVALLCNEDTEVEHPQLTHATGEEENVELSHATGGEEGNAVVSYEAGEEELIHAADKVDDQKLPEAHKEVDDSQLSDALKAVNDSQLSDANKDILCSQLHDLTKHVIETQQSVGTNEVCDATEDIIESQLLVASDQVDDSQLSRHNCETDPPPADEQLDVVETSSLVTREDMAQKGDCSVVV</sequence>
<gene>
    <name evidence="3" type="ORF">CJ030_MR6G025982</name>
</gene>
<comment type="caution">
    <text evidence="3">The sequence shown here is derived from an EMBL/GenBank/DDBJ whole genome shotgun (WGS) entry which is preliminary data.</text>
</comment>
<feature type="region of interest" description="Disordered" evidence="1">
    <location>
        <begin position="521"/>
        <end position="542"/>
    </location>
</feature>